<reference evidence="3 4" key="1">
    <citation type="journal article" date="2015" name="Genome Announc.">
        <title>Complete Genome Sequence of Mycoplasma meleagridis, a Possible Emerging Pathogen in Chickens.</title>
        <authorList>
            <person name="Abolnik C."/>
        </authorList>
    </citation>
    <scope>NUCLEOTIDE SEQUENCE [LARGE SCALE GENOMIC DNA]</scope>
    <source>
        <strain evidence="3 4">B2096 8B</strain>
    </source>
</reference>
<keyword evidence="2" id="KW-0812">Transmembrane</keyword>
<keyword evidence="2" id="KW-1133">Transmembrane helix</keyword>
<evidence type="ECO:0000313" key="3">
    <source>
        <dbReference type="EMBL" id="AKA50037.1"/>
    </source>
</evidence>
<dbReference type="Proteomes" id="UP000032722">
    <property type="component" value="Chromosome"/>
</dbReference>
<evidence type="ECO:0000256" key="1">
    <source>
        <dbReference type="SAM" id="MobiDB-lite"/>
    </source>
</evidence>
<evidence type="ECO:0000313" key="4">
    <source>
        <dbReference type="Proteomes" id="UP000032722"/>
    </source>
</evidence>
<accession>A0A0D5ZJZ0</accession>
<protein>
    <submittedName>
        <fullName evidence="3">Uncharacterized protein</fullName>
    </submittedName>
</protein>
<dbReference type="AlphaFoldDB" id="A0A0D5ZJZ0"/>
<dbReference type="KEGG" id="mgb:VO56_02155"/>
<organism evidence="4">
    <name type="scientific">Mycoplasmopsis gallinacea</name>
    <dbReference type="NCBI Taxonomy" id="29556"/>
    <lineage>
        <taxon>Bacteria</taxon>
        <taxon>Bacillati</taxon>
        <taxon>Mycoplasmatota</taxon>
        <taxon>Mycoplasmoidales</taxon>
        <taxon>Metamycoplasmataceae</taxon>
        <taxon>Mycoplasmopsis</taxon>
    </lineage>
</organism>
<feature type="transmembrane region" description="Helical" evidence="2">
    <location>
        <begin position="35"/>
        <end position="54"/>
    </location>
</feature>
<name>A0A0D5ZJZ0_9BACT</name>
<sequence length="492" mass="58784">MVENNENKEKKESKFQKFYKSIQKPNRKTRKRMKVISFILVFGIFVSISSVITYKRLNSNPLFKRKAKLENSKKQDTNNTNNTSNLSETTNITPAYSYGVYNDLHFEENTSHIPRITQEEKPKNIGKVFQYYYYIPELIYKYKQENFKDSSYLQRIFSEYWNYEEKVPRGKHTRKFLKAYDTEINDIRYYDDHIFVPRWLEHKPAEDIDGYGIDISYLGKVQEFLSNLLELYSVLSKVNDPNHSLEYQLRKHGGDRFVQRMRRLYNFADIYGSAGKDDNDPSESMDYEEKELLKPENAELLRKLGGEEEFERNRPSNKIKQERRMKYKELIIPFLNNDEYINIDQGKIFDLAGQTKEVVASFYNLIRYVNSYDLYPEDNTFTWNYDRFIYDNQGNKIYQTTQDWTPRAFDPQAMSKAEVSQIISNYLNKNRVYDKVNNLSASYKTIFNMSYSQIFITEQEKEQLVREDNYPNKDLFGNPKKENLINDGTFNF</sequence>
<evidence type="ECO:0000256" key="2">
    <source>
        <dbReference type="SAM" id="Phobius"/>
    </source>
</evidence>
<dbReference type="HOGENOM" id="CLU_554145_0_0_14"/>
<feature type="compositionally biased region" description="Low complexity" evidence="1">
    <location>
        <begin position="77"/>
        <end position="89"/>
    </location>
</feature>
<dbReference type="EMBL" id="CP011021">
    <property type="protein sequence ID" value="AKA50037.1"/>
    <property type="molecule type" value="Genomic_DNA"/>
</dbReference>
<gene>
    <name evidence="3" type="ORF">VO56_02155</name>
</gene>
<feature type="region of interest" description="Disordered" evidence="1">
    <location>
        <begin position="70"/>
        <end position="89"/>
    </location>
</feature>
<dbReference type="PATRIC" id="fig|29556.3.peg.426"/>
<keyword evidence="2" id="KW-0472">Membrane</keyword>
<proteinExistence type="predicted"/>